<protein>
    <submittedName>
        <fullName evidence="4">DNA-binding transcriptional regulator</fullName>
    </submittedName>
</protein>
<dbReference type="GO" id="GO:0003700">
    <property type="term" value="F:DNA-binding transcription factor activity"/>
    <property type="evidence" value="ECO:0007669"/>
    <property type="project" value="InterPro"/>
</dbReference>
<dbReference type="Pfam" id="PF25583">
    <property type="entry name" value="WCX"/>
    <property type="match status" value="1"/>
</dbReference>
<evidence type="ECO:0000256" key="2">
    <source>
        <dbReference type="ARBA" id="ARBA00023163"/>
    </source>
</evidence>
<dbReference type="Gene3D" id="1.10.10.10">
    <property type="entry name" value="Winged helix-like DNA-binding domain superfamily/Winged helix DNA-binding domain"/>
    <property type="match status" value="1"/>
</dbReference>
<dbReference type="Proteomes" id="UP000464754">
    <property type="component" value="Chromosome"/>
</dbReference>
<dbReference type="InterPro" id="IPR013196">
    <property type="entry name" value="HTH_11"/>
</dbReference>
<evidence type="ECO:0000256" key="1">
    <source>
        <dbReference type="ARBA" id="ARBA00023015"/>
    </source>
</evidence>
<sequence>MKESRLFKIMYYLLEKGKSTAPELAERFEVSVRTIYRDIDVISSAGVPIYVTTGRNGGIQIAEDYVIDRLFLSDEEKDEILTALKSVAIAENRENDIISKLSSIFRVQKDHWLEVDFSRWGSKSLDSHVFETLKKGILTNTMLCITYANTRGEIKDRVICPIKLTYKAKSWYVKAYCLSKKDFRMFKLTRIINLYEVNRHFHPLRFPSENNEKEQQIQLQQIVLRFPQMMAYRVYDEFDVEEIRKDENDDFIVSTKLPVDDWLLGYLLSFGSNVQILEPEYLKNAVWKEAKKIGEYHKP</sequence>
<keyword evidence="5" id="KW-1185">Reference proteome</keyword>
<dbReference type="InterPro" id="IPR057727">
    <property type="entry name" value="WCX_dom"/>
</dbReference>
<dbReference type="InterPro" id="IPR036388">
    <property type="entry name" value="WH-like_DNA-bd_sf"/>
</dbReference>
<keyword evidence="4" id="KW-0238">DNA-binding</keyword>
<dbReference type="InterPro" id="IPR036390">
    <property type="entry name" value="WH_DNA-bd_sf"/>
</dbReference>
<dbReference type="AlphaFoldDB" id="A0A6N4TJ48"/>
<accession>A0A6N4TJ48</accession>
<dbReference type="InterPro" id="IPR026881">
    <property type="entry name" value="WYL_dom"/>
</dbReference>
<dbReference type="RefSeq" id="WP_115715314.1">
    <property type="nucleotide sequence ID" value="NZ_AP019695.1"/>
</dbReference>
<organism evidence="4 5">
    <name type="scientific">Amedibacterium intestinale</name>
    <dbReference type="NCBI Taxonomy" id="2583452"/>
    <lineage>
        <taxon>Bacteria</taxon>
        <taxon>Bacillati</taxon>
        <taxon>Bacillota</taxon>
        <taxon>Erysipelotrichia</taxon>
        <taxon>Erysipelotrichales</taxon>
        <taxon>Erysipelotrichaceae</taxon>
        <taxon>Amedibacterium</taxon>
    </lineage>
</organism>
<dbReference type="PANTHER" id="PTHR34580">
    <property type="match status" value="1"/>
</dbReference>
<dbReference type="PANTHER" id="PTHR34580:SF1">
    <property type="entry name" value="PROTEIN PAFC"/>
    <property type="match status" value="1"/>
</dbReference>
<dbReference type="KEGG" id="aarg:Aargi30884_10350"/>
<dbReference type="PROSITE" id="PS51000">
    <property type="entry name" value="HTH_DEOR_2"/>
    <property type="match status" value="1"/>
</dbReference>
<keyword evidence="1" id="KW-0805">Transcription regulation</keyword>
<evidence type="ECO:0000313" key="5">
    <source>
        <dbReference type="Proteomes" id="UP000464754"/>
    </source>
</evidence>
<feature type="domain" description="HTH deoR-type" evidence="3">
    <location>
        <begin position="2"/>
        <end position="61"/>
    </location>
</feature>
<dbReference type="EMBL" id="AP019695">
    <property type="protein sequence ID" value="BBK22132.1"/>
    <property type="molecule type" value="Genomic_DNA"/>
</dbReference>
<dbReference type="InterPro" id="IPR028349">
    <property type="entry name" value="PafC-like"/>
</dbReference>
<name>A0A6N4TJ48_9FIRM</name>
<dbReference type="Pfam" id="PF13280">
    <property type="entry name" value="WYL"/>
    <property type="match status" value="1"/>
</dbReference>
<evidence type="ECO:0000313" key="4">
    <source>
        <dbReference type="EMBL" id="BBK22132.1"/>
    </source>
</evidence>
<dbReference type="PIRSF" id="PIRSF016838">
    <property type="entry name" value="PafC"/>
    <property type="match status" value="1"/>
</dbReference>
<dbReference type="InterPro" id="IPR001034">
    <property type="entry name" value="DeoR_HTH"/>
</dbReference>
<gene>
    <name evidence="4" type="ORF">Aargi30884_10350</name>
</gene>
<dbReference type="SUPFAM" id="SSF46785">
    <property type="entry name" value="Winged helix' DNA-binding domain"/>
    <property type="match status" value="1"/>
</dbReference>
<dbReference type="PROSITE" id="PS52050">
    <property type="entry name" value="WYL"/>
    <property type="match status" value="1"/>
</dbReference>
<evidence type="ECO:0000259" key="3">
    <source>
        <dbReference type="PROSITE" id="PS51000"/>
    </source>
</evidence>
<dbReference type="Pfam" id="PF08279">
    <property type="entry name" value="HTH_11"/>
    <property type="match status" value="1"/>
</dbReference>
<dbReference type="InterPro" id="IPR051534">
    <property type="entry name" value="CBASS_pafABC_assoc_protein"/>
</dbReference>
<proteinExistence type="predicted"/>
<keyword evidence="2" id="KW-0804">Transcription</keyword>
<reference evidence="5" key="1">
    <citation type="submission" date="2019-05" db="EMBL/GenBank/DDBJ databases">
        <title>Complete genome sequencing of Absiella argi strain JCM 30884.</title>
        <authorList>
            <person name="Sakamoto M."/>
            <person name="Murakami T."/>
            <person name="Mori H."/>
        </authorList>
    </citation>
    <scope>NUCLEOTIDE SEQUENCE [LARGE SCALE GENOMIC DNA]</scope>
    <source>
        <strain evidence="5">JCM 30884</strain>
    </source>
</reference>
<dbReference type="GO" id="GO:0003677">
    <property type="term" value="F:DNA binding"/>
    <property type="evidence" value="ECO:0007669"/>
    <property type="project" value="UniProtKB-KW"/>
</dbReference>